<evidence type="ECO:0000256" key="2">
    <source>
        <dbReference type="ARBA" id="ARBA00008806"/>
    </source>
</evidence>
<comment type="subcellular location">
    <subcellularLocation>
        <location evidence="1">Cell membrane</location>
        <topology evidence="1">Multi-pass membrane protein</topology>
    </subcellularLocation>
</comment>
<evidence type="ECO:0000256" key="4">
    <source>
        <dbReference type="ARBA" id="ARBA00022692"/>
    </source>
</evidence>
<gene>
    <name evidence="8" type="primary">virD4</name>
    <name evidence="8" type="ORF">LDMDHDEC_00466</name>
</gene>
<evidence type="ECO:0000256" key="7">
    <source>
        <dbReference type="SAM" id="Phobius"/>
    </source>
</evidence>
<name>A0A899NDG0_ECOLX</name>
<dbReference type="EMBL" id="MW574942">
    <property type="protein sequence ID" value="QSM61642.1"/>
    <property type="molecule type" value="Genomic_DNA"/>
</dbReference>
<organism evidence="8">
    <name type="scientific">Escherichia coli</name>
    <dbReference type="NCBI Taxonomy" id="562"/>
    <lineage>
        <taxon>Bacteria</taxon>
        <taxon>Pseudomonadati</taxon>
        <taxon>Pseudomonadota</taxon>
        <taxon>Gammaproteobacteria</taxon>
        <taxon>Enterobacterales</taxon>
        <taxon>Enterobacteriaceae</taxon>
        <taxon>Escherichia</taxon>
    </lineage>
</organism>
<evidence type="ECO:0000256" key="3">
    <source>
        <dbReference type="ARBA" id="ARBA00022475"/>
    </source>
</evidence>
<dbReference type="Gene3D" id="3.40.50.300">
    <property type="entry name" value="P-loop containing nucleotide triphosphate hydrolases"/>
    <property type="match status" value="1"/>
</dbReference>
<evidence type="ECO:0000313" key="8">
    <source>
        <dbReference type="EMBL" id="QSM61642.1"/>
    </source>
</evidence>
<dbReference type="AlphaFoldDB" id="A0A899NDG0"/>
<keyword evidence="6 7" id="KW-0472">Membrane</keyword>
<evidence type="ECO:0000256" key="5">
    <source>
        <dbReference type="ARBA" id="ARBA00022989"/>
    </source>
</evidence>
<feature type="transmembrane region" description="Helical" evidence="7">
    <location>
        <begin position="7"/>
        <end position="33"/>
    </location>
</feature>
<evidence type="ECO:0000256" key="6">
    <source>
        <dbReference type="ARBA" id="ARBA00023136"/>
    </source>
</evidence>
<dbReference type="GO" id="GO:0005886">
    <property type="term" value="C:plasma membrane"/>
    <property type="evidence" value="ECO:0007669"/>
    <property type="project" value="UniProtKB-SubCell"/>
</dbReference>
<dbReference type="InterPro" id="IPR027417">
    <property type="entry name" value="P-loop_NTPase"/>
</dbReference>
<accession>A0A899NDG0</accession>
<protein>
    <submittedName>
        <fullName evidence="8">Protein VirD4</fullName>
    </submittedName>
</protein>
<dbReference type="SUPFAM" id="SSF52540">
    <property type="entry name" value="P-loop containing nucleoside triphosphate hydrolases"/>
    <property type="match status" value="1"/>
</dbReference>
<geneLocation type="plasmid" evidence="8">
    <name>pTE_T100_3</name>
</geneLocation>
<dbReference type="PANTHER" id="PTHR37937">
    <property type="entry name" value="CONJUGATIVE TRANSFER: DNA TRANSPORT"/>
    <property type="match status" value="1"/>
</dbReference>
<dbReference type="PANTHER" id="PTHR37937:SF1">
    <property type="entry name" value="CONJUGATIVE TRANSFER: DNA TRANSPORT"/>
    <property type="match status" value="1"/>
</dbReference>
<keyword evidence="5 7" id="KW-1133">Transmembrane helix</keyword>
<dbReference type="InterPro" id="IPR003688">
    <property type="entry name" value="TraG/VirD4"/>
</dbReference>
<dbReference type="RefSeq" id="WP_209279644.1">
    <property type="nucleotide sequence ID" value="NZ_MW574942.1"/>
</dbReference>
<keyword evidence="4 7" id="KW-0812">Transmembrane</keyword>
<dbReference type="CDD" id="cd01127">
    <property type="entry name" value="TrwB_TraG_TraD_VirD4"/>
    <property type="match status" value="2"/>
</dbReference>
<dbReference type="InterPro" id="IPR051539">
    <property type="entry name" value="T4SS-coupling_protein"/>
</dbReference>
<dbReference type="Pfam" id="PF02534">
    <property type="entry name" value="T4SS-DNA_transf"/>
    <property type="match status" value="1"/>
</dbReference>
<keyword evidence="3" id="KW-1003">Cell membrane</keyword>
<comment type="similarity">
    <text evidence="2">Belongs to the VirD4/TraG family.</text>
</comment>
<reference evidence="8" key="1">
    <citation type="journal article" name="Environ. Pollut.">
        <title>Investigating the effects of municipal and hospital wastewaters on horizontal gene transfer.</title>
        <authorList>
            <person name="Hutinel M."/>
            <person name="Fick J."/>
            <person name="Larsson D.G.J."/>
            <person name="Flach C.F."/>
        </authorList>
    </citation>
    <scope>NUCLEOTIDE SEQUENCE</scope>
    <source>
        <strain evidence="8">CV601</strain>
    </source>
</reference>
<sequence>MNKKILILLLAIFLAVVGFFITKYLAGVLYYLANKTNPFPEVNLTTWGYYWDLYAHNVPAQKKKLQGALIAALFITFVLPALVIASLFNKKQSLHGDARFATTKEIQKSGLMGNKGILVGKYHNKYLMLGGQQFVLLAAPTRSGKGVAIVIPNLLNYSDSVVVLDLKLENFLLTSKFRAKNGQKVYLFSPFSEDLKSHKWNPFDTVSHDENFRVGEILAIGRSFYPVTGDAKTDFWNDNANNLFLGLALYLFETEDLPVTMGEVLRQSSGKGKPIQDHIRSIIDERAQSDKPLSDTCLDALNRFLSSPDNTLGNIISTFTSPLTIFANPIVDAATSSSDFKLEDVRRQRMSIYFGVQPNRLGDAKNLINLFYSLLIDVNLKTLPQQDSSLKYQCLVVNDEATAVGKVAKIADANSFIAGYNIRLLTIIQSIGQLEDVYKTQTRGLVTNHALQIVYPPREQRDANEYSEMLGYFTFKAKSKGQSRSMAWGQGGSNSENESDQRRALMLPQELKELSQDKEIIFMENTKPIMCEKAKYFNDSAFVDRLKSVSPSMKAIKGFPTHKQLEKIAFEDLELSIPIPDLDVKLHKAKIEKRITEITTVEQAEQIDISSLVIPEFKLDKTVFEDPENPQPEECLQVVDQFFGAVEWEEDTEAQNIVDDFFSQVEASAENPIENLVAVDEPEQAENLVAADESEPLAMIAEMENLVAVDEPEQAENLVAADESEPLAMIAEMENLVAVDEPEQVENLVAADESDPLAMIAEMENLVAVDEPEQVENLVAADESDPLAMIAEMENLVAVDEPEQAENLVAADEGQNGSIENSDIDDVYQAFSDQVNSK</sequence>
<feature type="transmembrane region" description="Helical" evidence="7">
    <location>
        <begin position="68"/>
        <end position="89"/>
    </location>
</feature>
<evidence type="ECO:0000256" key="1">
    <source>
        <dbReference type="ARBA" id="ARBA00004651"/>
    </source>
</evidence>
<keyword evidence="8" id="KW-0614">Plasmid</keyword>
<proteinExistence type="inferred from homology"/>